<dbReference type="InterPro" id="IPR038991">
    <property type="entry name" value="CAAP1"/>
</dbReference>
<comment type="caution">
    <text evidence="2">The sequence shown here is derived from an EMBL/GenBank/DDBJ whole genome shotgun (WGS) entry which is preliminary data.</text>
</comment>
<sequence length="336" mass="37380">MAPTQPFKPRAVKLSEQKCQEGRSREKYAQASSSRRSRSPRRHYQPHVDDRSEPRRSKSRGEQHQQKKAKRNHRYEVVKKLSDVGMDGLDAVSGSDEEYGSDLDLDKPLYSIGEYLNDRTQLVRNMFGCVKRDTLHKMLPPVLRDFSLKELQEKCVFELDGMSRKRIRALLSGQDLESSSGTDDSDDEGPPPKQSHANQLEVIAQSPAESAISSSTSADKSGDSPATAAAPDVGRRPSAAVEPTEMELVELELRAQALRAMMQQLDDADKSASSLAESDHDTNEVDADVLLDVAMDHEEGELSSDEAGLLPRGTKKRAEKDFFEIHADEEEMADIV</sequence>
<evidence type="ECO:0000313" key="3">
    <source>
        <dbReference type="Proteomes" id="UP000192578"/>
    </source>
</evidence>
<proteinExistence type="predicted"/>
<feature type="compositionally biased region" description="Basic and acidic residues" evidence="1">
    <location>
        <begin position="13"/>
        <end position="28"/>
    </location>
</feature>
<dbReference type="GO" id="GO:0042981">
    <property type="term" value="P:regulation of apoptotic process"/>
    <property type="evidence" value="ECO:0007669"/>
    <property type="project" value="InterPro"/>
</dbReference>
<feature type="region of interest" description="Disordered" evidence="1">
    <location>
        <begin position="172"/>
        <end position="195"/>
    </location>
</feature>
<dbReference type="AlphaFoldDB" id="A0A9X6NFY6"/>
<feature type="compositionally biased region" description="Basic residues" evidence="1">
    <location>
        <begin position="35"/>
        <end position="45"/>
    </location>
</feature>
<feature type="compositionally biased region" description="Basic and acidic residues" evidence="1">
    <location>
        <begin position="46"/>
        <end position="65"/>
    </location>
</feature>
<evidence type="ECO:0008006" key="4">
    <source>
        <dbReference type="Google" id="ProtNLM"/>
    </source>
</evidence>
<reference evidence="3" key="1">
    <citation type="submission" date="2017-01" db="EMBL/GenBank/DDBJ databases">
        <title>Comparative genomics of anhydrobiosis in the tardigrade Hypsibius dujardini.</title>
        <authorList>
            <person name="Yoshida Y."/>
            <person name="Koutsovoulos G."/>
            <person name="Laetsch D."/>
            <person name="Stevens L."/>
            <person name="Kumar S."/>
            <person name="Horikawa D."/>
            <person name="Ishino K."/>
            <person name="Komine S."/>
            <person name="Tomita M."/>
            <person name="Blaxter M."/>
            <person name="Arakawa K."/>
        </authorList>
    </citation>
    <scope>NUCLEOTIDE SEQUENCE [LARGE SCALE GENOMIC DNA]</scope>
    <source>
        <strain evidence="3">Z151</strain>
    </source>
</reference>
<dbReference type="Pfam" id="PF15335">
    <property type="entry name" value="CAAP1"/>
    <property type="match status" value="1"/>
</dbReference>
<evidence type="ECO:0000256" key="1">
    <source>
        <dbReference type="SAM" id="MobiDB-lite"/>
    </source>
</evidence>
<dbReference type="Proteomes" id="UP000192578">
    <property type="component" value="Unassembled WGS sequence"/>
</dbReference>
<feature type="compositionally biased region" description="Low complexity" evidence="1">
    <location>
        <begin position="207"/>
        <end position="219"/>
    </location>
</feature>
<gene>
    <name evidence="2" type="ORF">BV898_16760</name>
</gene>
<protein>
    <recommendedName>
        <fullName evidence="4">Caspase activity and apoptosis inhibitor 1</fullName>
    </recommendedName>
</protein>
<dbReference type="EMBL" id="MTYJ01000262">
    <property type="protein sequence ID" value="OWA52303.1"/>
    <property type="molecule type" value="Genomic_DNA"/>
</dbReference>
<organism evidence="2 3">
    <name type="scientific">Hypsibius exemplaris</name>
    <name type="common">Freshwater tardigrade</name>
    <dbReference type="NCBI Taxonomy" id="2072580"/>
    <lineage>
        <taxon>Eukaryota</taxon>
        <taxon>Metazoa</taxon>
        <taxon>Ecdysozoa</taxon>
        <taxon>Tardigrada</taxon>
        <taxon>Eutardigrada</taxon>
        <taxon>Parachela</taxon>
        <taxon>Hypsibioidea</taxon>
        <taxon>Hypsibiidae</taxon>
        <taxon>Hypsibius</taxon>
    </lineage>
</organism>
<keyword evidence="3" id="KW-1185">Reference proteome</keyword>
<dbReference type="PANTHER" id="PTHR14740:SF3">
    <property type="entry name" value="CASPASE ACTIVITY AND APOPTOSIS INHIBITOR 1"/>
    <property type="match status" value="1"/>
</dbReference>
<dbReference type="OrthoDB" id="10064012at2759"/>
<evidence type="ECO:0000313" key="2">
    <source>
        <dbReference type="EMBL" id="OWA52303.1"/>
    </source>
</evidence>
<dbReference type="PANTHER" id="PTHR14740">
    <property type="entry name" value="CASPASE ACTIVITY AND APOPTOSIS INHIBITOR 1"/>
    <property type="match status" value="1"/>
</dbReference>
<name>A0A9X6NFY6_HYPEX</name>
<feature type="region of interest" description="Disordered" evidence="1">
    <location>
        <begin position="1"/>
        <end position="73"/>
    </location>
</feature>
<accession>A0A9X6NFY6</accession>
<feature type="region of interest" description="Disordered" evidence="1">
    <location>
        <begin position="207"/>
        <end position="244"/>
    </location>
</feature>